<dbReference type="SUPFAM" id="SSF52210">
    <property type="entry name" value="Succinyl-CoA synthetase domains"/>
    <property type="match status" value="2"/>
</dbReference>
<gene>
    <name evidence="2" type="ORF">FDA94_24830</name>
</gene>
<dbReference type="InterPro" id="IPR016102">
    <property type="entry name" value="Succinyl-CoA_synth-like"/>
</dbReference>
<dbReference type="Pfam" id="PF13607">
    <property type="entry name" value="Succ_CoA_lig"/>
    <property type="match status" value="1"/>
</dbReference>
<organism evidence="2 3">
    <name type="scientific">Herbidospora galbida</name>
    <dbReference type="NCBI Taxonomy" id="2575442"/>
    <lineage>
        <taxon>Bacteria</taxon>
        <taxon>Bacillati</taxon>
        <taxon>Actinomycetota</taxon>
        <taxon>Actinomycetes</taxon>
        <taxon>Streptosporangiales</taxon>
        <taxon>Streptosporangiaceae</taxon>
        <taxon>Herbidospora</taxon>
    </lineage>
</organism>
<evidence type="ECO:0000313" key="3">
    <source>
        <dbReference type="Proteomes" id="UP000308705"/>
    </source>
</evidence>
<dbReference type="PANTHER" id="PTHR42793:SF1">
    <property type="entry name" value="PEPTIDYL-LYSINE N-ACETYLTRANSFERASE PATZ"/>
    <property type="match status" value="1"/>
</dbReference>
<protein>
    <submittedName>
        <fullName evidence="2">CoA-binding protein</fullName>
    </submittedName>
</protein>
<dbReference type="InterPro" id="IPR036291">
    <property type="entry name" value="NAD(P)-bd_dom_sf"/>
</dbReference>
<dbReference type="GO" id="GO:0005524">
    <property type="term" value="F:ATP binding"/>
    <property type="evidence" value="ECO:0007669"/>
    <property type="project" value="InterPro"/>
</dbReference>
<dbReference type="SUPFAM" id="SSF56059">
    <property type="entry name" value="Glutathione synthetase ATP-binding domain-like"/>
    <property type="match status" value="1"/>
</dbReference>
<dbReference type="Gene3D" id="3.40.50.261">
    <property type="entry name" value="Succinyl-CoA synthetase domains"/>
    <property type="match status" value="2"/>
</dbReference>
<sequence>MTEALFDPRTVAVVGASGDPAKWGYWLARGALSGASRRPVHLVNARGADVLGHPTHHSLRDLRETPDLVAIATPPHTYEQVVGDALDAGARALVAITAGVVYPGGLPALAERVRSAGARLVGPTSMGVYDSASALALTWGTLTPGPIGVVSQSGSVGLELGYLAAKEGLGLSRFVSVGAAADLGVRELAEAVVAAPHTRVVILYLEDLSIGRDLIALAGGKPVILLTVGGSAAGRRAVTSHTGALATPDAVVDALCRAAGVLRARTPQEAIHIAQACLAVPAPVRRVAVVADSGGQGAIAAELAERLGLEVPAFSPATAEALRALLPPEAGLSNPVDLAGAGEADLATYPKIAELVAPEVDAVVLTGYFASYAADSPALEGAELTAAAHLAETLTTRPCLIHTMRPEGPTVDFLRAAGVPVHGTIDAVMTGLSALTFSREVWTPPAASSTPLGDISGFVALRRTLLASGISFPDGTLYDGGDPGLTYPVVLKALGPAHKTEVGGVVLGVGTPEELHREARRMRDRLGGLPLWVEEQVVSPGVELIVGAHRDPHAGPVVTFGAGGVLAELIADTVTALAPLTHERAKDLIATTRVSRVLNGWRGAPPADVDAVAHAMVVLGGILDARPELTEIEINPLKDGLALDAYAS</sequence>
<dbReference type="Gene3D" id="3.30.1490.20">
    <property type="entry name" value="ATP-grasp fold, A domain"/>
    <property type="match status" value="1"/>
</dbReference>
<dbReference type="InterPro" id="IPR003781">
    <property type="entry name" value="CoA-bd"/>
</dbReference>
<accession>A0A4U3MBA8</accession>
<evidence type="ECO:0000259" key="1">
    <source>
        <dbReference type="SMART" id="SM00881"/>
    </source>
</evidence>
<dbReference type="EMBL" id="SZQA01000026">
    <property type="protein sequence ID" value="TKK85619.1"/>
    <property type="molecule type" value="Genomic_DNA"/>
</dbReference>
<dbReference type="SUPFAM" id="SSF51735">
    <property type="entry name" value="NAD(P)-binding Rossmann-fold domains"/>
    <property type="match status" value="1"/>
</dbReference>
<dbReference type="RefSeq" id="WP_137249485.1">
    <property type="nucleotide sequence ID" value="NZ_SZQA01000026.1"/>
</dbReference>
<dbReference type="Gene3D" id="3.30.470.20">
    <property type="entry name" value="ATP-grasp fold, B domain"/>
    <property type="match status" value="1"/>
</dbReference>
<name>A0A4U3MBA8_9ACTN</name>
<dbReference type="Gene3D" id="3.40.50.720">
    <property type="entry name" value="NAD(P)-binding Rossmann-like Domain"/>
    <property type="match status" value="1"/>
</dbReference>
<evidence type="ECO:0000313" key="2">
    <source>
        <dbReference type="EMBL" id="TKK85619.1"/>
    </source>
</evidence>
<dbReference type="Proteomes" id="UP000308705">
    <property type="component" value="Unassembled WGS sequence"/>
</dbReference>
<keyword evidence="3" id="KW-1185">Reference proteome</keyword>
<dbReference type="InterPro" id="IPR013815">
    <property type="entry name" value="ATP_grasp_subdomain_1"/>
</dbReference>
<comment type="caution">
    <text evidence="2">The sequence shown here is derived from an EMBL/GenBank/DDBJ whole genome shotgun (WGS) entry which is preliminary data.</text>
</comment>
<reference evidence="2 3" key="1">
    <citation type="submission" date="2019-04" db="EMBL/GenBank/DDBJ databases">
        <title>Herbidospora sp. NEAU-GS14.nov., a novel actinomycete isolated from soil.</title>
        <authorList>
            <person name="Han L."/>
        </authorList>
    </citation>
    <scope>NUCLEOTIDE SEQUENCE [LARGE SCALE GENOMIC DNA]</scope>
    <source>
        <strain evidence="2 3">NEAU-GS14</strain>
    </source>
</reference>
<dbReference type="SMART" id="SM00881">
    <property type="entry name" value="CoA_binding"/>
    <property type="match status" value="1"/>
</dbReference>
<dbReference type="Pfam" id="PF13549">
    <property type="entry name" value="ATP-grasp_5"/>
    <property type="match status" value="1"/>
</dbReference>
<feature type="domain" description="CoA-binding" evidence="1">
    <location>
        <begin position="5"/>
        <end position="100"/>
    </location>
</feature>
<dbReference type="InterPro" id="IPR032875">
    <property type="entry name" value="Succ_CoA_lig_flav_dom"/>
</dbReference>
<dbReference type="PANTHER" id="PTHR42793">
    <property type="entry name" value="COA BINDING DOMAIN CONTAINING PROTEIN"/>
    <property type="match status" value="1"/>
</dbReference>
<dbReference type="Pfam" id="PF13380">
    <property type="entry name" value="CoA_binding_2"/>
    <property type="match status" value="1"/>
</dbReference>
<dbReference type="AlphaFoldDB" id="A0A4U3MBA8"/>
<proteinExistence type="predicted"/>
<dbReference type="OrthoDB" id="190266at2"/>